<reference evidence="1" key="1">
    <citation type="submission" date="2022-02" db="EMBL/GenBank/DDBJ databases">
        <title>Plant Genome Project.</title>
        <authorList>
            <person name="Zhang R.-G."/>
        </authorList>
    </citation>
    <scope>NUCLEOTIDE SEQUENCE</scope>
    <source>
        <strain evidence="1">AT1</strain>
    </source>
</reference>
<proteinExistence type="predicted"/>
<protein>
    <submittedName>
        <fullName evidence="1">Uncharacterized protein</fullName>
    </submittedName>
</protein>
<name>A0ACC0MYF3_RHOML</name>
<dbReference type="EMBL" id="CM046394">
    <property type="protein sequence ID" value="KAI8546078.1"/>
    <property type="molecule type" value="Genomic_DNA"/>
</dbReference>
<keyword evidence="2" id="KW-1185">Reference proteome</keyword>
<evidence type="ECO:0000313" key="2">
    <source>
        <dbReference type="Proteomes" id="UP001062846"/>
    </source>
</evidence>
<comment type="caution">
    <text evidence="1">The sequence shown here is derived from an EMBL/GenBank/DDBJ whole genome shotgun (WGS) entry which is preliminary data.</text>
</comment>
<sequence>MTEPETIELDPSFDDSSLKAKFTLHGDRKPIDLVYPDSRGRSERNKVAEGGACKAQLENRVEEQEGQLVRTDGHGVNVLGDPQVDSGAGQVSTEVEGTVGIQTKQATFTMTMPLGNIPITRNPVPLEERTADPGALSIAHRPKDVDQLYFIEELESPKSMMGLVADGPSSYSPVCSSGAKPPSPNPRDIGLSQIFNHVICLKRKHTGDIDAEVCSKKQNLAIEWDGSSSDRADGDFVASLPLSLSSAASGKEVFRGTGKNRVVKSSRRSVRRKRGIPQSNADNELVESSACPICGSEIESVEHMLFWCSWAKAIWFACNINVGGDLGGNALVLKWADDMVDKTTISEATEYMGFVALVAWHI</sequence>
<organism evidence="1 2">
    <name type="scientific">Rhododendron molle</name>
    <name type="common">Chinese azalea</name>
    <name type="synonym">Azalea mollis</name>
    <dbReference type="NCBI Taxonomy" id="49168"/>
    <lineage>
        <taxon>Eukaryota</taxon>
        <taxon>Viridiplantae</taxon>
        <taxon>Streptophyta</taxon>
        <taxon>Embryophyta</taxon>
        <taxon>Tracheophyta</taxon>
        <taxon>Spermatophyta</taxon>
        <taxon>Magnoliopsida</taxon>
        <taxon>eudicotyledons</taxon>
        <taxon>Gunneridae</taxon>
        <taxon>Pentapetalae</taxon>
        <taxon>asterids</taxon>
        <taxon>Ericales</taxon>
        <taxon>Ericaceae</taxon>
        <taxon>Ericoideae</taxon>
        <taxon>Rhodoreae</taxon>
        <taxon>Rhododendron</taxon>
    </lineage>
</organism>
<gene>
    <name evidence="1" type="ORF">RHMOL_Rhmol07G0088300</name>
</gene>
<accession>A0ACC0MYF3</accession>
<evidence type="ECO:0000313" key="1">
    <source>
        <dbReference type="EMBL" id="KAI8546078.1"/>
    </source>
</evidence>
<dbReference type="Proteomes" id="UP001062846">
    <property type="component" value="Chromosome 7"/>
</dbReference>